<comment type="caution">
    <text evidence="1">The sequence shown here is derived from an EMBL/GenBank/DDBJ whole genome shotgun (WGS) entry which is preliminary data.</text>
</comment>
<name>A0ACC2NBM0_9HYME</name>
<sequence length="583" mass="67161">MASNADVYDDLYLYTTPDKFYIEPTKTKVLLVIDRTTHQIHTQVANPSQIPQTASRCKIWGIVGIVRLLACPYLIVIDDAAKVGTIANQNVYRIVSTQVIPYTKSMLHLDEKQTRNNTIYLEMVKSVLDTPHFYFSYTYDLSLTMQRLHNTPPDFLQMPLHERADPRFIWNSYLLQELSSRPEHHKFCLPIIHGFISLNSIVVNGIPFNWGIISRRSIQRAGTRLFSRGIDSNGNVSNFVETEQIIEANGNRSSFVQTRGSIPLYWQQAPNLKYKPKPQLIPHENHLIACARHFENQVFHYGKQILVNLIDHKGSEATLEKAYRDIVQELRNQNLKYEAFDFHAECGKMQWHRLDILMARLAYDQEQMGYFLLTRDGVLVSVQDGIFRTNCIDCLDRTNVVQSMLAKRVLTDTLTKLEILRNISEHPSFEYLFKQIWADNADIVSIQYSGTSALKTDFTRTGKRTKMGAVKDGMNSLTRYYKNNFADGFRQDSINLFLGRYVVQDGECLSVTCPLESERNWRYATFPLVLLVATAMLIAHMILPSRYTTEILLYMLFWGAMVAGTFATIIHHGKQYVDKPKLL</sequence>
<organism evidence="1 2">
    <name type="scientific">Eretmocerus hayati</name>
    <dbReference type="NCBI Taxonomy" id="131215"/>
    <lineage>
        <taxon>Eukaryota</taxon>
        <taxon>Metazoa</taxon>
        <taxon>Ecdysozoa</taxon>
        <taxon>Arthropoda</taxon>
        <taxon>Hexapoda</taxon>
        <taxon>Insecta</taxon>
        <taxon>Pterygota</taxon>
        <taxon>Neoptera</taxon>
        <taxon>Endopterygota</taxon>
        <taxon>Hymenoptera</taxon>
        <taxon>Apocrita</taxon>
        <taxon>Proctotrupomorpha</taxon>
        <taxon>Chalcidoidea</taxon>
        <taxon>Aphelinidae</taxon>
        <taxon>Aphelininae</taxon>
        <taxon>Eretmocerus</taxon>
    </lineage>
</organism>
<evidence type="ECO:0000313" key="2">
    <source>
        <dbReference type="Proteomes" id="UP001239111"/>
    </source>
</evidence>
<accession>A0ACC2NBM0</accession>
<gene>
    <name evidence="1" type="ORF">QAD02_009796</name>
</gene>
<protein>
    <submittedName>
        <fullName evidence="1">Uncharacterized protein</fullName>
    </submittedName>
</protein>
<keyword evidence="2" id="KW-1185">Reference proteome</keyword>
<reference evidence="1" key="1">
    <citation type="submission" date="2023-04" db="EMBL/GenBank/DDBJ databases">
        <title>A chromosome-level genome assembly of the parasitoid wasp Eretmocerus hayati.</title>
        <authorList>
            <person name="Zhong Y."/>
            <person name="Liu S."/>
            <person name="Liu Y."/>
        </authorList>
    </citation>
    <scope>NUCLEOTIDE SEQUENCE</scope>
    <source>
        <strain evidence="1">ZJU_SS_LIU_2023</strain>
    </source>
</reference>
<evidence type="ECO:0000313" key="1">
    <source>
        <dbReference type="EMBL" id="KAJ8668133.1"/>
    </source>
</evidence>
<dbReference type="EMBL" id="CM056744">
    <property type="protein sequence ID" value="KAJ8668133.1"/>
    <property type="molecule type" value="Genomic_DNA"/>
</dbReference>
<dbReference type="Proteomes" id="UP001239111">
    <property type="component" value="Chromosome 4"/>
</dbReference>
<proteinExistence type="predicted"/>